<dbReference type="InterPro" id="IPR011009">
    <property type="entry name" value="Kinase-like_dom_sf"/>
</dbReference>
<evidence type="ECO:0000256" key="2">
    <source>
        <dbReference type="ARBA" id="ARBA00022840"/>
    </source>
</evidence>
<organism evidence="4 6">
    <name type="scientific">Caulochytrium protostelioides</name>
    <dbReference type="NCBI Taxonomy" id="1555241"/>
    <lineage>
        <taxon>Eukaryota</taxon>
        <taxon>Fungi</taxon>
        <taxon>Fungi incertae sedis</taxon>
        <taxon>Chytridiomycota</taxon>
        <taxon>Chytridiomycota incertae sedis</taxon>
        <taxon>Chytridiomycetes</taxon>
        <taxon>Caulochytriales</taxon>
        <taxon>Caulochytriaceae</taxon>
        <taxon>Caulochytrium</taxon>
    </lineage>
</organism>
<protein>
    <submittedName>
        <fullName evidence="4">Pkinase-domain-containing protein</fullName>
    </submittedName>
</protein>
<feature type="non-terminal residue" evidence="4">
    <location>
        <position position="296"/>
    </location>
</feature>
<dbReference type="InterPro" id="IPR008271">
    <property type="entry name" value="Ser/Thr_kinase_AS"/>
</dbReference>
<evidence type="ECO:0000256" key="1">
    <source>
        <dbReference type="ARBA" id="ARBA00022741"/>
    </source>
</evidence>
<reference evidence="5" key="2">
    <citation type="submission" date="2018-04" db="EMBL/GenBank/DDBJ databases">
        <title>Leveraging single-cell genomics to expand the Fungal Tree of Life.</title>
        <authorList>
            <consortium name="DOE Joint Genome Institute"/>
            <person name="Ahrendt S.R."/>
            <person name="Quandt C.A."/>
            <person name="Ciobanu D."/>
            <person name="Clum A."/>
            <person name="Salamov A."/>
            <person name="Andreopoulos B."/>
            <person name="Cheng J.-F."/>
            <person name="Woyke T."/>
            <person name="Pelin A."/>
            <person name="Henrissat B."/>
            <person name="Benny G.L."/>
            <person name="Smith M.E."/>
            <person name="James T.Y."/>
            <person name="Grigoriev I.V."/>
        </authorList>
    </citation>
    <scope>NUCLEOTIDE SEQUENCE</scope>
    <source>
        <strain evidence="5">ATCC 52028</strain>
    </source>
</reference>
<dbReference type="FunFam" id="3.30.200.20:FF:000042">
    <property type="entry name" value="Aurora kinase A"/>
    <property type="match status" value="1"/>
</dbReference>
<proteinExistence type="predicted"/>
<dbReference type="STRING" id="1555241.A0A4P9WWR4"/>
<reference evidence="4" key="3">
    <citation type="submission" date="2018-08" db="EMBL/GenBank/DDBJ databases">
        <title>Leveraging single-cell genomics to expand the Fungal Tree of Life.</title>
        <authorList>
            <consortium name="DOE Joint Genome Institute"/>
            <person name="Ahrendt S.R."/>
            <person name="Quandt C.A."/>
            <person name="Ciobanu D."/>
            <person name="Clum A."/>
            <person name="Salamov A."/>
            <person name="Andreopoulos B."/>
            <person name="Cheng J.-F."/>
            <person name="Woyke T."/>
            <person name="Pelin A."/>
            <person name="Henrissat B."/>
            <person name="Reynolds N."/>
            <person name="Benny G.L."/>
            <person name="Smith M.E."/>
            <person name="James T.Y."/>
            <person name="Grigoriev I.V."/>
        </authorList>
    </citation>
    <scope>NUCLEOTIDE SEQUENCE</scope>
    <source>
        <strain evidence="4">ATCC 52028</strain>
    </source>
</reference>
<keyword evidence="4" id="KW-0808">Transferase</keyword>
<dbReference type="Proteomes" id="UP000274922">
    <property type="component" value="Unassembled WGS sequence"/>
</dbReference>
<dbReference type="AlphaFoldDB" id="A0A4P9WWR4"/>
<dbReference type="PIRSF" id="PIRSF000654">
    <property type="entry name" value="Integrin-linked_kinase"/>
    <property type="match status" value="1"/>
</dbReference>
<accession>A0A4P9WWR4</accession>
<dbReference type="SUPFAM" id="SSF56112">
    <property type="entry name" value="Protein kinase-like (PK-like)"/>
    <property type="match status" value="1"/>
</dbReference>
<keyword evidence="7" id="KW-1185">Reference proteome</keyword>
<evidence type="ECO:0000313" key="6">
    <source>
        <dbReference type="Proteomes" id="UP000268535"/>
    </source>
</evidence>
<keyword evidence="1" id="KW-0547">Nucleotide-binding</keyword>
<dbReference type="Pfam" id="PF00069">
    <property type="entry name" value="Pkinase"/>
    <property type="match status" value="1"/>
</dbReference>
<dbReference type="EMBL" id="ML014142">
    <property type="protein sequence ID" value="RKP02489.1"/>
    <property type="molecule type" value="Genomic_DNA"/>
</dbReference>
<dbReference type="InterPro" id="IPR000719">
    <property type="entry name" value="Prot_kinase_dom"/>
</dbReference>
<name>A0A4P9WWR4_9FUNG</name>
<dbReference type="OrthoDB" id="1738954at2759"/>
<evidence type="ECO:0000313" key="5">
    <source>
        <dbReference type="EMBL" id="RKP02489.1"/>
    </source>
</evidence>
<evidence type="ECO:0000313" key="4">
    <source>
        <dbReference type="EMBL" id="RKO95840.1"/>
    </source>
</evidence>
<dbReference type="PROSITE" id="PS50011">
    <property type="entry name" value="PROTEIN_KINASE_DOM"/>
    <property type="match status" value="1"/>
</dbReference>
<reference evidence="6 7" key="1">
    <citation type="journal article" date="2018" name="Nat. Microbiol.">
        <title>Leveraging single-cell genomics to expand the fungal tree of life.</title>
        <authorList>
            <person name="Ahrendt S.R."/>
            <person name="Quandt C.A."/>
            <person name="Ciobanu D."/>
            <person name="Clum A."/>
            <person name="Salamov A."/>
            <person name="Andreopoulos B."/>
            <person name="Cheng J.F."/>
            <person name="Woyke T."/>
            <person name="Pelin A."/>
            <person name="Henrissat B."/>
            <person name="Reynolds N.K."/>
            <person name="Benny G.L."/>
            <person name="Smith M.E."/>
            <person name="James T.Y."/>
            <person name="Grigoriev I.V."/>
        </authorList>
    </citation>
    <scope>NUCLEOTIDE SEQUENCE [LARGE SCALE GENOMIC DNA]</scope>
    <source>
        <strain evidence="6 7">ATCC 52028</strain>
    </source>
</reference>
<dbReference type="GO" id="GO:0005524">
    <property type="term" value="F:ATP binding"/>
    <property type="evidence" value="ECO:0007669"/>
    <property type="project" value="UniProtKB-KW"/>
</dbReference>
<gene>
    <name evidence="4" type="ORF">CAUPRSCDRAFT_8807</name>
    <name evidence="5" type="ORF">CXG81DRAFT_10720</name>
</gene>
<dbReference type="SMART" id="SM00220">
    <property type="entry name" value="S_TKc"/>
    <property type="match status" value="1"/>
</dbReference>
<dbReference type="Gene3D" id="1.10.510.10">
    <property type="entry name" value="Transferase(Phosphotransferase) domain 1"/>
    <property type="match status" value="1"/>
</dbReference>
<dbReference type="PROSITE" id="PS00108">
    <property type="entry name" value="PROTEIN_KINASE_ST"/>
    <property type="match status" value="1"/>
</dbReference>
<dbReference type="Proteomes" id="UP000268535">
    <property type="component" value="Unassembled WGS sequence"/>
</dbReference>
<sequence length="296" mass="33746">MAHQAQAQAQPKTYFLNRYDLQEKMGEGGFSSVYRAVEVRTQRPVALKMVSKRNISSTQRDNVLKETALLRRLDHPNIVKMYNFHDTPQHYTLVLELMSQGELFNKLVKDVYFSEPVARHVVIQIAIGIQYLHEVQGIVHRDIKLENLLYEAPSTKPGEQLDYSQVDAGVTYACGIGNIKIADFGLSKVIFDKSTRTPCGTVGYTAPEILNDERYDKGVDIWALGCVLYTVLCGFPPFYDEDQKALAEKVARGEFKFLSPWWDPISFEAKDLVTRCLEVDPAKRYSIDAFLNHPWC</sequence>
<evidence type="ECO:0000259" key="3">
    <source>
        <dbReference type="PROSITE" id="PS50011"/>
    </source>
</evidence>
<dbReference type="PANTHER" id="PTHR24347">
    <property type="entry name" value="SERINE/THREONINE-PROTEIN KINASE"/>
    <property type="match status" value="1"/>
</dbReference>
<keyword evidence="4" id="KW-0418">Kinase</keyword>
<feature type="domain" description="Protein kinase" evidence="3">
    <location>
        <begin position="19"/>
        <end position="296"/>
    </location>
</feature>
<evidence type="ECO:0000313" key="7">
    <source>
        <dbReference type="Proteomes" id="UP000274922"/>
    </source>
</evidence>
<dbReference type="EMBL" id="ML010816">
    <property type="protein sequence ID" value="RKO95840.1"/>
    <property type="molecule type" value="Genomic_DNA"/>
</dbReference>
<dbReference type="GO" id="GO:0004672">
    <property type="term" value="F:protein kinase activity"/>
    <property type="evidence" value="ECO:0007669"/>
    <property type="project" value="InterPro"/>
</dbReference>
<keyword evidence="2" id="KW-0067">ATP-binding</keyword>